<gene>
    <name evidence="4" type="primary">LOC113518693</name>
</gene>
<feature type="compositionally biased region" description="Basic and acidic residues" evidence="1">
    <location>
        <begin position="243"/>
        <end position="274"/>
    </location>
</feature>
<reference evidence="4" key="1">
    <citation type="submission" date="2025-08" db="UniProtKB">
        <authorList>
            <consortium name="RefSeq"/>
        </authorList>
    </citation>
    <scope>IDENTIFICATION</scope>
    <source>
        <tissue evidence="4">Whole larvae</tissue>
    </source>
</reference>
<feature type="compositionally biased region" description="Polar residues" evidence="1">
    <location>
        <begin position="361"/>
        <end position="374"/>
    </location>
</feature>
<feature type="compositionally biased region" description="Pro residues" evidence="1">
    <location>
        <begin position="649"/>
        <end position="687"/>
    </location>
</feature>
<keyword evidence="3" id="KW-1185">Reference proteome</keyword>
<feature type="region of interest" description="Disordered" evidence="1">
    <location>
        <begin position="1"/>
        <end position="49"/>
    </location>
</feature>
<feature type="region of interest" description="Disordered" evidence="1">
    <location>
        <begin position="297"/>
        <end position="330"/>
    </location>
</feature>
<sequence length="790" mass="87499">MSKINPLAGLIGNYGDSDDDSDDNVSPVKSRNDSKVKNSAIQGPTMVSQTSASIHPAPVPYCPWSACYDESSGFTYYWNQQTNVVTWEAPPEYLLALKLAQQHINTAGSAEVSAEEWQLYQQALAEKQRAQSRGVAKGPTPKVMPKTDTTTNKEKNSKAIKRKLSVNDDEKIELITSYHNSDSDSNDEESPVKKPPMQPSKVSKSQPKKQKSKPQVVEYGPSLPPNQNYIVPIGPELPSELPYENKQKSPDSKARKSPITDEVNKAKPNEYESQDEKALLIKLKDKAKLLERLGGEIPSELQKIISDETKSVSSPKYTEENSRDSKSTVDTNIDDLLEEIEKKELPKVKSKSGAIDIFDADSSSQVNSRRNSPKSGECTPPLEEIKPLFPSAKAIAAEITPLFPSAVNIQENGVEKEVKPDSPVPTEKKSTNLYLMDSNEPIENTSRKKLRISNSVLPERKKTVVSETPAYTTKYSEYIEGFSNERTGLGFSKEEESENSTKSTISYGNGLVFTKGETLNEDKKDDDLDDLTELVEAKLKYLNQVQPGQVTPVQEMLIQMQTLAPAFRAGALAAAYWRRWARGAAAALAALEAGAAPPGWTCCFLRSEGRYRYRREADGLVQWEYPATANMDMEICTTPPHPGPEEEPPLPQTPPPPPPPAWPDPPPPGCDELPPPPPPLPPPPPPDSKQEMGDELQSFYNDIAELEKAPVHPKTPPPPPLPPLPPAERDKDREREKERERDKDRNKDKDSKVVKKKSKVKISSSIGMKHKSVSSLVAKWQQVAEEINSD</sequence>
<dbReference type="RefSeq" id="XP_052755594.1">
    <property type="nucleotide sequence ID" value="XM_052899634.1"/>
</dbReference>
<dbReference type="Pfam" id="PF00397">
    <property type="entry name" value="WW"/>
    <property type="match status" value="1"/>
</dbReference>
<dbReference type="InterPro" id="IPR001202">
    <property type="entry name" value="WW_dom"/>
</dbReference>
<dbReference type="Proteomes" id="UP001652740">
    <property type="component" value="Unplaced"/>
</dbReference>
<organism evidence="3 4">
    <name type="scientific">Galleria mellonella</name>
    <name type="common">Greater wax moth</name>
    <dbReference type="NCBI Taxonomy" id="7137"/>
    <lineage>
        <taxon>Eukaryota</taxon>
        <taxon>Metazoa</taxon>
        <taxon>Ecdysozoa</taxon>
        <taxon>Arthropoda</taxon>
        <taxon>Hexapoda</taxon>
        <taxon>Insecta</taxon>
        <taxon>Pterygota</taxon>
        <taxon>Neoptera</taxon>
        <taxon>Endopterygota</taxon>
        <taxon>Lepidoptera</taxon>
        <taxon>Glossata</taxon>
        <taxon>Ditrysia</taxon>
        <taxon>Pyraloidea</taxon>
        <taxon>Pyralidae</taxon>
        <taxon>Galleriinae</taxon>
        <taxon>Galleria</taxon>
    </lineage>
</organism>
<accession>A0ABM3MW92</accession>
<dbReference type="SMART" id="SM00456">
    <property type="entry name" value="WW"/>
    <property type="match status" value="2"/>
</dbReference>
<dbReference type="Gene3D" id="2.20.70.10">
    <property type="match status" value="1"/>
</dbReference>
<feature type="compositionally biased region" description="Basic and acidic residues" evidence="1">
    <location>
        <begin position="317"/>
        <end position="327"/>
    </location>
</feature>
<dbReference type="CDD" id="cd00201">
    <property type="entry name" value="WW"/>
    <property type="match status" value="1"/>
</dbReference>
<proteinExistence type="predicted"/>
<feature type="region of interest" description="Disordered" evidence="1">
    <location>
        <begin position="345"/>
        <end position="382"/>
    </location>
</feature>
<evidence type="ECO:0000313" key="4">
    <source>
        <dbReference type="RefSeq" id="XP_052755594.1"/>
    </source>
</evidence>
<dbReference type="InterPro" id="IPR036020">
    <property type="entry name" value="WW_dom_sf"/>
</dbReference>
<feature type="compositionally biased region" description="Pro residues" evidence="1">
    <location>
        <begin position="713"/>
        <end position="726"/>
    </location>
</feature>
<protein>
    <submittedName>
        <fullName evidence="4">Formin-binding protein 4-like</fullName>
    </submittedName>
</protein>
<dbReference type="SUPFAM" id="SSF51045">
    <property type="entry name" value="WW domain"/>
    <property type="match status" value="1"/>
</dbReference>
<dbReference type="PANTHER" id="PTHR46697">
    <property type="entry name" value="FORMIN-BINDING PROTEIN 4"/>
    <property type="match status" value="1"/>
</dbReference>
<feature type="domain" description="WW" evidence="2">
    <location>
        <begin position="63"/>
        <end position="92"/>
    </location>
</feature>
<evidence type="ECO:0000259" key="2">
    <source>
        <dbReference type="PROSITE" id="PS50020"/>
    </source>
</evidence>
<dbReference type="PANTHER" id="PTHR46697:SF1">
    <property type="entry name" value="FORMIN-BINDING PROTEIN 4"/>
    <property type="match status" value="1"/>
</dbReference>
<evidence type="ECO:0000256" key="1">
    <source>
        <dbReference type="SAM" id="MobiDB-lite"/>
    </source>
</evidence>
<feature type="region of interest" description="Disordered" evidence="1">
    <location>
        <begin position="130"/>
        <end position="274"/>
    </location>
</feature>
<feature type="compositionally biased region" description="Polar residues" evidence="1">
    <location>
        <begin position="37"/>
        <end position="49"/>
    </location>
</feature>
<dbReference type="InterPro" id="IPR053076">
    <property type="entry name" value="WW_domain_protein"/>
</dbReference>
<feature type="compositionally biased region" description="Basic and acidic residues" evidence="1">
    <location>
        <begin position="727"/>
        <end position="753"/>
    </location>
</feature>
<dbReference type="PROSITE" id="PS50020">
    <property type="entry name" value="WW_DOMAIN_2"/>
    <property type="match status" value="1"/>
</dbReference>
<evidence type="ECO:0000313" key="3">
    <source>
        <dbReference type="Proteomes" id="UP001652740"/>
    </source>
</evidence>
<feature type="region of interest" description="Disordered" evidence="1">
    <location>
        <begin position="633"/>
        <end position="776"/>
    </location>
</feature>
<name>A0ABM3MW92_GALME</name>
<dbReference type="GeneID" id="113518693"/>